<sequence>MQAKTNTTYIANLLQTCIDNKSHTAGKLLHGHVVRLGLSSDTFLANRITECYSKCGLTQSARNVFDQMPHPNIYSYHAMLGAHCKAGQLDHATQLFDKMPERNSVSWNTMISALARNGYERKALEVYCMMISDCFEPTHITFASVLSACGGLRGVEFGRGCHGLAVKCGFDKNVYVGNALLSMYVKCGCGGDAIKIFEDLPEHNEVSFTAMISGLVDIDQVQEAFDMFKFMHRSGFMIDSILLSSFLKVCAKSDIPNFMLDDQISAWETSNVQGKQVHSLAIKLGFENDLRLCNSLLDVYAKNKDMASAEVIFQGLAEVSIVSWNIMIGGFGQNYEIKKAMDYMENMHSCGFEPDEVTYINMLAGCVKSGDVQAGRLLFDRMTCPSLSSFNAILSGYSQSGDQNEAINLFRKMQFQNVRPDRTTLAIMLTSCAEISLLEYGRQLHASSFRNDTQGDIYVASSLIGMYSKCSCIKMATFVFDRLSQLDIVCCNSMISGFNLNSLDKEAVSFFKQMVNIGVPPSEFTYASILSSCAKLSSLSLGKQLHAMIGKDGYATDVVVGSALINMYSKCGDIDGARLYFDMMPCKNTITWNEMIHGYAQNGQGEQAFILYEYMIQTGNKPDGVTFIAVLTACSHSGLVDKGISIFHSIQKEYGVELLVDHYTCIIDCMGRAGRFNEVDEILYKMPFKDDPIVWEVLLSTCRVHSNVSLARRAANELLRLDPENSAPYVLLANMYSSLGRWDESKVVRERMVEENIVKDSGFSWVEKQSGFEENEVSTVAS</sequence>
<feature type="repeat" description="PPR" evidence="2">
    <location>
        <begin position="588"/>
        <end position="622"/>
    </location>
</feature>
<feature type="repeat" description="PPR" evidence="2">
    <location>
        <begin position="103"/>
        <end position="137"/>
    </location>
</feature>
<accession>A0A9P0ZKM6</accession>
<keyword evidence="1" id="KW-0677">Repeat</keyword>
<dbReference type="FunFam" id="1.25.40.10:FF:001093">
    <property type="entry name" value="Pentatricopeptide repeat-containing protein At2g34400"/>
    <property type="match status" value="1"/>
</dbReference>
<feature type="repeat" description="PPR" evidence="2">
    <location>
        <begin position="487"/>
        <end position="521"/>
    </location>
</feature>
<comment type="caution">
    <text evidence="3">The sequence shown here is derived from an EMBL/GenBank/DDBJ whole genome shotgun (WGS) entry which is preliminary data.</text>
</comment>
<dbReference type="Proteomes" id="UP001152484">
    <property type="component" value="Unassembled WGS sequence"/>
</dbReference>
<proteinExistence type="predicted"/>
<evidence type="ECO:0000313" key="3">
    <source>
        <dbReference type="EMBL" id="CAH9103754.1"/>
    </source>
</evidence>
<evidence type="ECO:0008006" key="5">
    <source>
        <dbReference type="Google" id="ProtNLM"/>
    </source>
</evidence>
<feature type="repeat" description="PPR" evidence="2">
    <location>
        <begin position="72"/>
        <end position="102"/>
    </location>
</feature>
<dbReference type="InterPro" id="IPR046960">
    <property type="entry name" value="PPR_At4g14850-like_plant"/>
</dbReference>
<dbReference type="PANTHER" id="PTHR47926:SF343">
    <property type="entry name" value="PENTACOTRIPEPTIDE-REPEAT REGION OF PRORP DOMAIN-CONTAINING PROTEIN"/>
    <property type="match status" value="1"/>
</dbReference>
<name>A0A9P0ZKM6_CUSEU</name>
<dbReference type="OrthoDB" id="185373at2759"/>
<dbReference type="GO" id="GO:0009451">
    <property type="term" value="P:RNA modification"/>
    <property type="evidence" value="ECO:0007669"/>
    <property type="project" value="InterPro"/>
</dbReference>
<feature type="repeat" description="PPR" evidence="2">
    <location>
        <begin position="204"/>
        <end position="238"/>
    </location>
</feature>
<dbReference type="Pfam" id="PF20431">
    <property type="entry name" value="E_motif"/>
    <property type="match status" value="1"/>
</dbReference>
<protein>
    <recommendedName>
        <fullName evidence="5">Pentatricopeptide repeat-containing protein</fullName>
    </recommendedName>
</protein>
<dbReference type="PANTHER" id="PTHR47926">
    <property type="entry name" value="PENTATRICOPEPTIDE REPEAT-CONTAINING PROTEIN"/>
    <property type="match status" value="1"/>
</dbReference>
<dbReference type="Pfam" id="PF01535">
    <property type="entry name" value="PPR"/>
    <property type="match status" value="4"/>
</dbReference>
<keyword evidence="4" id="KW-1185">Reference proteome</keyword>
<feature type="repeat" description="PPR" evidence="2">
    <location>
        <begin position="320"/>
        <end position="354"/>
    </location>
</feature>
<dbReference type="InterPro" id="IPR046848">
    <property type="entry name" value="E_motif"/>
</dbReference>
<evidence type="ECO:0000256" key="2">
    <source>
        <dbReference type="PROSITE-ProRule" id="PRU00708"/>
    </source>
</evidence>
<dbReference type="GO" id="GO:0003723">
    <property type="term" value="F:RNA binding"/>
    <property type="evidence" value="ECO:0007669"/>
    <property type="project" value="InterPro"/>
</dbReference>
<feature type="repeat" description="PPR" evidence="2">
    <location>
        <begin position="386"/>
        <end position="420"/>
    </location>
</feature>
<dbReference type="FunFam" id="1.25.40.10:FF:000688">
    <property type="entry name" value="Pentatricopeptide repeat-containing protein"/>
    <property type="match status" value="1"/>
</dbReference>
<evidence type="ECO:0000313" key="4">
    <source>
        <dbReference type="Proteomes" id="UP001152484"/>
    </source>
</evidence>
<dbReference type="FunFam" id="1.25.40.10:FF:000343">
    <property type="entry name" value="Pentatricopeptide repeat-containing protein At3g58590"/>
    <property type="match status" value="2"/>
</dbReference>
<dbReference type="EMBL" id="CAMAPE010000045">
    <property type="protein sequence ID" value="CAH9103754.1"/>
    <property type="molecule type" value="Genomic_DNA"/>
</dbReference>
<dbReference type="SUPFAM" id="SSF48452">
    <property type="entry name" value="TPR-like"/>
    <property type="match status" value="1"/>
</dbReference>
<dbReference type="AlphaFoldDB" id="A0A9P0ZKM6"/>
<dbReference type="InterPro" id="IPR002885">
    <property type="entry name" value="PPR_rpt"/>
</dbReference>
<gene>
    <name evidence="3" type="ORF">CEURO_LOCUS16259</name>
</gene>
<dbReference type="FunFam" id="1.25.40.10:FF:000442">
    <property type="entry name" value="Pentatricopeptide repeat-containing protein At3g49710"/>
    <property type="match status" value="1"/>
</dbReference>
<dbReference type="PROSITE" id="PS51375">
    <property type="entry name" value="PPR"/>
    <property type="match status" value="7"/>
</dbReference>
<organism evidence="3 4">
    <name type="scientific">Cuscuta europaea</name>
    <name type="common">European dodder</name>
    <dbReference type="NCBI Taxonomy" id="41803"/>
    <lineage>
        <taxon>Eukaryota</taxon>
        <taxon>Viridiplantae</taxon>
        <taxon>Streptophyta</taxon>
        <taxon>Embryophyta</taxon>
        <taxon>Tracheophyta</taxon>
        <taxon>Spermatophyta</taxon>
        <taxon>Magnoliopsida</taxon>
        <taxon>eudicotyledons</taxon>
        <taxon>Gunneridae</taxon>
        <taxon>Pentapetalae</taxon>
        <taxon>asterids</taxon>
        <taxon>lamiids</taxon>
        <taxon>Solanales</taxon>
        <taxon>Convolvulaceae</taxon>
        <taxon>Cuscuteae</taxon>
        <taxon>Cuscuta</taxon>
        <taxon>Cuscuta subgen. Cuscuta</taxon>
    </lineage>
</organism>
<dbReference type="NCBIfam" id="TIGR00756">
    <property type="entry name" value="PPR"/>
    <property type="match status" value="7"/>
</dbReference>
<reference evidence="3" key="1">
    <citation type="submission" date="2022-07" db="EMBL/GenBank/DDBJ databases">
        <authorList>
            <person name="Macas J."/>
            <person name="Novak P."/>
            <person name="Neumann P."/>
        </authorList>
    </citation>
    <scope>NUCLEOTIDE SEQUENCE</scope>
</reference>
<dbReference type="Pfam" id="PF12854">
    <property type="entry name" value="PPR_1"/>
    <property type="match status" value="1"/>
</dbReference>
<evidence type="ECO:0000256" key="1">
    <source>
        <dbReference type="ARBA" id="ARBA00022737"/>
    </source>
</evidence>
<dbReference type="Pfam" id="PF13041">
    <property type="entry name" value="PPR_2"/>
    <property type="match status" value="5"/>
</dbReference>
<dbReference type="Gene3D" id="1.25.40.10">
    <property type="entry name" value="Tetratricopeptide repeat domain"/>
    <property type="match status" value="6"/>
</dbReference>
<dbReference type="InterPro" id="IPR011990">
    <property type="entry name" value="TPR-like_helical_dom_sf"/>
</dbReference>